<organism evidence="2 3">
    <name type="scientific">Schizophyllum amplum</name>
    <dbReference type="NCBI Taxonomy" id="97359"/>
    <lineage>
        <taxon>Eukaryota</taxon>
        <taxon>Fungi</taxon>
        <taxon>Dikarya</taxon>
        <taxon>Basidiomycota</taxon>
        <taxon>Agaricomycotina</taxon>
        <taxon>Agaricomycetes</taxon>
        <taxon>Agaricomycetidae</taxon>
        <taxon>Agaricales</taxon>
        <taxon>Schizophyllaceae</taxon>
        <taxon>Schizophyllum</taxon>
    </lineage>
</organism>
<accession>A0A550CE02</accession>
<protein>
    <submittedName>
        <fullName evidence="2">Uncharacterized protein</fullName>
    </submittedName>
</protein>
<name>A0A550CE02_9AGAR</name>
<keyword evidence="1" id="KW-0472">Membrane</keyword>
<keyword evidence="1" id="KW-0812">Transmembrane</keyword>
<sequence>MQRLRSLMDELNVELYNPAGLNMLWPGKVAFLFVSSFCFLLGCGVSCLSFRSFFGFVRFVEEVLAAGGFW</sequence>
<evidence type="ECO:0000313" key="2">
    <source>
        <dbReference type="EMBL" id="TRM62926.1"/>
    </source>
</evidence>
<keyword evidence="1" id="KW-1133">Transmembrane helix</keyword>
<keyword evidence="3" id="KW-1185">Reference proteome</keyword>
<dbReference type="AlphaFoldDB" id="A0A550CE02"/>
<feature type="transmembrane region" description="Helical" evidence="1">
    <location>
        <begin position="29"/>
        <end position="50"/>
    </location>
</feature>
<dbReference type="Proteomes" id="UP000320762">
    <property type="component" value="Unassembled WGS sequence"/>
</dbReference>
<reference evidence="2 3" key="1">
    <citation type="journal article" date="2019" name="New Phytol.">
        <title>Comparative genomics reveals unique wood-decay strategies and fruiting body development in the Schizophyllaceae.</title>
        <authorList>
            <person name="Almasi E."/>
            <person name="Sahu N."/>
            <person name="Krizsan K."/>
            <person name="Balint B."/>
            <person name="Kovacs G.M."/>
            <person name="Kiss B."/>
            <person name="Cseklye J."/>
            <person name="Drula E."/>
            <person name="Henrissat B."/>
            <person name="Nagy I."/>
            <person name="Chovatia M."/>
            <person name="Adam C."/>
            <person name="LaButti K."/>
            <person name="Lipzen A."/>
            <person name="Riley R."/>
            <person name="Grigoriev I.V."/>
            <person name="Nagy L.G."/>
        </authorList>
    </citation>
    <scope>NUCLEOTIDE SEQUENCE [LARGE SCALE GENOMIC DNA]</scope>
    <source>
        <strain evidence="2 3">NL-1724</strain>
    </source>
</reference>
<proteinExistence type="predicted"/>
<evidence type="ECO:0000256" key="1">
    <source>
        <dbReference type="SAM" id="Phobius"/>
    </source>
</evidence>
<comment type="caution">
    <text evidence="2">The sequence shown here is derived from an EMBL/GenBank/DDBJ whole genome shotgun (WGS) entry which is preliminary data.</text>
</comment>
<evidence type="ECO:0000313" key="3">
    <source>
        <dbReference type="Proteomes" id="UP000320762"/>
    </source>
</evidence>
<gene>
    <name evidence="2" type="ORF">BD626DRAFT_496998</name>
</gene>
<dbReference type="OrthoDB" id="2190159at2759"/>
<dbReference type="EMBL" id="VDMD01000011">
    <property type="protein sequence ID" value="TRM62926.1"/>
    <property type="molecule type" value="Genomic_DNA"/>
</dbReference>